<protein>
    <submittedName>
        <fullName evidence="1">Uncharacterized protein</fullName>
    </submittedName>
</protein>
<reference evidence="1 2" key="1">
    <citation type="submission" date="2018-06" db="EMBL/GenBank/DDBJ databases">
        <authorList>
            <consortium name="Pathogen Informatics"/>
            <person name="Doyle S."/>
        </authorList>
    </citation>
    <scope>NUCLEOTIDE SEQUENCE [LARGE SCALE GENOMIC DNA]</scope>
    <source>
        <strain evidence="1 2">NCTC11343</strain>
    </source>
</reference>
<evidence type="ECO:0000313" key="2">
    <source>
        <dbReference type="Proteomes" id="UP000251241"/>
    </source>
</evidence>
<dbReference type="Proteomes" id="UP000251241">
    <property type="component" value="Unassembled WGS sequence"/>
</dbReference>
<organism evidence="1 2">
    <name type="scientific">Sphingobacterium multivorum</name>
    <dbReference type="NCBI Taxonomy" id="28454"/>
    <lineage>
        <taxon>Bacteria</taxon>
        <taxon>Pseudomonadati</taxon>
        <taxon>Bacteroidota</taxon>
        <taxon>Sphingobacteriia</taxon>
        <taxon>Sphingobacteriales</taxon>
        <taxon>Sphingobacteriaceae</taxon>
        <taxon>Sphingobacterium</taxon>
    </lineage>
</organism>
<dbReference type="AlphaFoldDB" id="A0A2X2JSH9"/>
<gene>
    <name evidence="1" type="ORF">NCTC11343_05528</name>
</gene>
<sequence length="51" mass="5713">MKFKWISLSNSDPMFIIIGILFSSIKKETAPYDDRSNISVNVTGPEGATYE</sequence>
<accession>A0A2X2JSH9</accession>
<name>A0A2X2JSH9_SPHMU</name>
<evidence type="ECO:0000313" key="1">
    <source>
        <dbReference type="EMBL" id="SPZ94723.1"/>
    </source>
</evidence>
<dbReference type="EMBL" id="UAUU01000011">
    <property type="protein sequence ID" value="SPZ94723.1"/>
    <property type="molecule type" value="Genomic_DNA"/>
</dbReference>
<proteinExistence type="predicted"/>